<reference evidence="2" key="2">
    <citation type="submission" date="2019-12" db="EMBL/GenBank/DDBJ databases">
        <authorList>
            <person name="Studholme D.J."/>
            <person name="Sarris P."/>
        </authorList>
    </citation>
    <scope>NUCLEOTIDE SEQUENCE</scope>
    <source>
        <strain evidence="2">PFS-1207/04</strain>
        <tissue evidence="2">Leaf</tissue>
    </source>
</reference>
<sequence length="187" mass="21936">MYPIKARNGSVFEPNKAPSVGLTLGQSGIFGQRWSDPDKCCWIRTRRLKWSARQRLSEIRQGVKVQKGGKLALERFGARGGGYGLRVAFLYGKREERTREKTQRVKSPIKREFSIFSWIDQVRVKNDRLWGDSKIRRKPLKRCQKRPNQTEHIDSKTKFWLGPNSRFLPSTHLDHIMRLEPYWPARA</sequence>
<evidence type="ECO:0000313" key="2">
    <source>
        <dbReference type="EMBL" id="KAF3580146.1"/>
    </source>
</evidence>
<evidence type="ECO:0000313" key="1">
    <source>
        <dbReference type="EMBL" id="KAF2593288.1"/>
    </source>
</evidence>
<protein>
    <submittedName>
        <fullName evidence="1">Uncharacterized protein</fullName>
    </submittedName>
</protein>
<reference evidence="2 3" key="3">
    <citation type="journal article" date="2020" name="BMC Genomics">
        <title>Intraspecific diversification of the crop wild relative Brassica cretica Lam. using demographic model selection.</title>
        <authorList>
            <person name="Kioukis A."/>
            <person name="Michalopoulou V.A."/>
            <person name="Briers L."/>
            <person name="Pirintsos S."/>
            <person name="Studholme D.J."/>
            <person name="Pavlidis P."/>
            <person name="Sarris P.F."/>
        </authorList>
    </citation>
    <scope>NUCLEOTIDE SEQUENCE [LARGE SCALE GENOMIC DNA]</scope>
    <source>
        <strain evidence="3">cv. PFS-1207/04</strain>
        <strain evidence="2">PFS-1207/04</strain>
    </source>
</reference>
<dbReference type="EMBL" id="QGKY02000164">
    <property type="protein sequence ID" value="KAF2593288.1"/>
    <property type="molecule type" value="Genomic_DNA"/>
</dbReference>
<keyword evidence="3" id="KW-1185">Reference proteome</keyword>
<organism evidence="1">
    <name type="scientific">Brassica cretica</name>
    <name type="common">Mustard</name>
    <dbReference type="NCBI Taxonomy" id="69181"/>
    <lineage>
        <taxon>Eukaryota</taxon>
        <taxon>Viridiplantae</taxon>
        <taxon>Streptophyta</taxon>
        <taxon>Embryophyta</taxon>
        <taxon>Tracheophyta</taxon>
        <taxon>Spermatophyta</taxon>
        <taxon>Magnoliopsida</taxon>
        <taxon>eudicotyledons</taxon>
        <taxon>Gunneridae</taxon>
        <taxon>Pentapetalae</taxon>
        <taxon>rosids</taxon>
        <taxon>malvids</taxon>
        <taxon>Brassicales</taxon>
        <taxon>Brassicaceae</taxon>
        <taxon>Brassiceae</taxon>
        <taxon>Brassica</taxon>
    </lineage>
</organism>
<dbReference type="EMBL" id="QGKV02000649">
    <property type="protein sequence ID" value="KAF3580146.1"/>
    <property type="molecule type" value="Genomic_DNA"/>
</dbReference>
<gene>
    <name evidence="2" type="ORF">DY000_02032129</name>
    <name evidence="1" type="ORF">F2Q70_00042956</name>
</gene>
<comment type="caution">
    <text evidence="1">The sequence shown here is derived from an EMBL/GenBank/DDBJ whole genome shotgun (WGS) entry which is preliminary data.</text>
</comment>
<dbReference type="Proteomes" id="UP000266723">
    <property type="component" value="Unassembled WGS sequence"/>
</dbReference>
<proteinExistence type="predicted"/>
<reference evidence="1" key="1">
    <citation type="submission" date="2019-12" db="EMBL/GenBank/DDBJ databases">
        <title>Genome sequencing and annotation of Brassica cretica.</title>
        <authorList>
            <person name="Studholme D.J."/>
            <person name="Sarris P.F."/>
        </authorList>
    </citation>
    <scope>NUCLEOTIDE SEQUENCE</scope>
    <source>
        <strain evidence="1">PFS-102/07</strain>
        <tissue evidence="1">Leaf</tissue>
    </source>
</reference>
<evidence type="ECO:0000313" key="3">
    <source>
        <dbReference type="Proteomes" id="UP000266723"/>
    </source>
</evidence>
<name>A0A8S9KID5_BRACR</name>
<dbReference type="AlphaFoldDB" id="A0A8S9KID5"/>
<accession>A0A8S9KID5</accession>